<proteinExistence type="predicted"/>
<organism evidence="2">
    <name type="scientific">Ignisphaera aggregans</name>
    <dbReference type="NCBI Taxonomy" id="334771"/>
    <lineage>
        <taxon>Archaea</taxon>
        <taxon>Thermoproteota</taxon>
        <taxon>Thermoprotei</taxon>
        <taxon>Desulfurococcales</taxon>
        <taxon>Desulfurococcaceae</taxon>
        <taxon>Ignisphaera</taxon>
    </lineage>
</organism>
<keyword evidence="1" id="KW-0812">Transmembrane</keyword>
<dbReference type="AlphaFoldDB" id="A0A7C5UU90"/>
<feature type="transmembrane region" description="Helical" evidence="1">
    <location>
        <begin position="105"/>
        <end position="124"/>
    </location>
</feature>
<reference evidence="2" key="1">
    <citation type="journal article" date="2020" name="mSystems">
        <title>Genome- and Community-Level Interaction Insights into Carbon Utilization and Element Cycling Functions of Hydrothermarchaeota in Hydrothermal Sediment.</title>
        <authorList>
            <person name="Zhou Z."/>
            <person name="Liu Y."/>
            <person name="Xu W."/>
            <person name="Pan J."/>
            <person name="Luo Z.H."/>
            <person name="Li M."/>
        </authorList>
    </citation>
    <scope>NUCLEOTIDE SEQUENCE [LARGE SCALE GENOMIC DNA]</scope>
    <source>
        <strain evidence="2">SpSt-1</strain>
    </source>
</reference>
<sequence length="136" mass="15729">MPLSRDDLKAYLKLRKYSNAITVRGFQRLMGFSSPGKAQNVLNRLERYGLIERNEFGEYIVKRDLPPELSMYIVFKGYIVPRALIFTMYITVTVVVYIVLSKPPLHIVTLLSALAIPYWIELVNSIKNLDKIFKSD</sequence>
<protein>
    <submittedName>
        <fullName evidence="2">Uncharacterized protein</fullName>
    </submittedName>
</protein>
<feature type="transmembrane region" description="Helical" evidence="1">
    <location>
        <begin position="79"/>
        <end position="99"/>
    </location>
</feature>
<gene>
    <name evidence="2" type="ORF">ENL47_01915</name>
</gene>
<dbReference type="EMBL" id="DRUB01000033">
    <property type="protein sequence ID" value="HHR95591.1"/>
    <property type="molecule type" value="Genomic_DNA"/>
</dbReference>
<name>A0A7C5UU90_9CREN</name>
<keyword evidence="1" id="KW-0472">Membrane</keyword>
<dbReference type="SUPFAM" id="SSF46785">
    <property type="entry name" value="Winged helix' DNA-binding domain"/>
    <property type="match status" value="1"/>
</dbReference>
<dbReference type="InterPro" id="IPR036390">
    <property type="entry name" value="WH_DNA-bd_sf"/>
</dbReference>
<accession>A0A7C5UU90</accession>
<comment type="caution">
    <text evidence="2">The sequence shown here is derived from an EMBL/GenBank/DDBJ whole genome shotgun (WGS) entry which is preliminary data.</text>
</comment>
<evidence type="ECO:0000313" key="2">
    <source>
        <dbReference type="EMBL" id="HHR95591.1"/>
    </source>
</evidence>
<evidence type="ECO:0000256" key="1">
    <source>
        <dbReference type="SAM" id="Phobius"/>
    </source>
</evidence>
<keyword evidence="1" id="KW-1133">Transmembrane helix</keyword>